<protein>
    <recommendedName>
        <fullName evidence="3">Saposin B-type domain-containing protein</fullName>
    </recommendedName>
</protein>
<sequence length="121" mass="13962">MKLLIALAAFSVTVTALPMSHVKCIPKKLDFVRPEDSPCDHDAYSSCGMCLDLVEIVQIHEDCHRRHIAKKLDEKCDFYAHTEVLDQICHIFVESVYEEVSKHREREPAKLCNKLLDCQYD</sequence>
<evidence type="ECO:0000256" key="1">
    <source>
        <dbReference type="ARBA" id="ARBA00023157"/>
    </source>
</evidence>
<gene>
    <name evidence="4" type="ORF">QR680_018072</name>
</gene>
<keyword evidence="1" id="KW-1015">Disulfide bond</keyword>
<feature type="domain" description="Saposin B-type" evidence="3">
    <location>
        <begin position="43"/>
        <end position="121"/>
    </location>
</feature>
<dbReference type="Proteomes" id="UP001175271">
    <property type="component" value="Unassembled WGS sequence"/>
</dbReference>
<proteinExistence type="predicted"/>
<keyword evidence="2" id="KW-0732">Signal</keyword>
<evidence type="ECO:0000256" key="2">
    <source>
        <dbReference type="SAM" id="SignalP"/>
    </source>
</evidence>
<evidence type="ECO:0000313" key="4">
    <source>
        <dbReference type="EMBL" id="KAK0405586.1"/>
    </source>
</evidence>
<dbReference type="PROSITE" id="PS50015">
    <property type="entry name" value="SAP_B"/>
    <property type="match status" value="1"/>
</dbReference>
<name>A0AA39LPT4_9BILA</name>
<feature type="chain" id="PRO_5041270351" description="Saposin B-type domain-containing protein" evidence="2">
    <location>
        <begin position="17"/>
        <end position="121"/>
    </location>
</feature>
<dbReference type="InterPro" id="IPR008139">
    <property type="entry name" value="SaposinB_dom"/>
</dbReference>
<accession>A0AA39LPT4</accession>
<comment type="caution">
    <text evidence="4">The sequence shown here is derived from an EMBL/GenBank/DDBJ whole genome shotgun (WGS) entry which is preliminary data.</text>
</comment>
<feature type="signal peptide" evidence="2">
    <location>
        <begin position="1"/>
        <end position="16"/>
    </location>
</feature>
<evidence type="ECO:0000313" key="5">
    <source>
        <dbReference type="Proteomes" id="UP001175271"/>
    </source>
</evidence>
<dbReference type="AlphaFoldDB" id="A0AA39LPT4"/>
<dbReference type="EMBL" id="JAUCMV010000004">
    <property type="protein sequence ID" value="KAK0405586.1"/>
    <property type="molecule type" value="Genomic_DNA"/>
</dbReference>
<organism evidence="4 5">
    <name type="scientific">Steinernema hermaphroditum</name>
    <dbReference type="NCBI Taxonomy" id="289476"/>
    <lineage>
        <taxon>Eukaryota</taxon>
        <taxon>Metazoa</taxon>
        <taxon>Ecdysozoa</taxon>
        <taxon>Nematoda</taxon>
        <taxon>Chromadorea</taxon>
        <taxon>Rhabditida</taxon>
        <taxon>Tylenchina</taxon>
        <taxon>Panagrolaimomorpha</taxon>
        <taxon>Strongyloidoidea</taxon>
        <taxon>Steinernematidae</taxon>
        <taxon>Steinernema</taxon>
    </lineage>
</organism>
<reference evidence="4" key="1">
    <citation type="submission" date="2023-06" db="EMBL/GenBank/DDBJ databases">
        <title>Genomic analysis of the entomopathogenic nematode Steinernema hermaphroditum.</title>
        <authorList>
            <person name="Schwarz E.M."/>
            <person name="Heppert J.K."/>
            <person name="Baniya A."/>
            <person name="Schwartz H.T."/>
            <person name="Tan C.-H."/>
            <person name="Antoshechkin I."/>
            <person name="Sternberg P.W."/>
            <person name="Goodrich-Blair H."/>
            <person name="Dillman A.R."/>
        </authorList>
    </citation>
    <scope>NUCLEOTIDE SEQUENCE</scope>
    <source>
        <strain evidence="4">PS9179</strain>
        <tissue evidence="4">Whole animal</tissue>
    </source>
</reference>
<evidence type="ECO:0000259" key="3">
    <source>
        <dbReference type="PROSITE" id="PS50015"/>
    </source>
</evidence>
<keyword evidence="5" id="KW-1185">Reference proteome</keyword>